<organism evidence="3 4">
    <name type="scientific">Streptomyces phaeolivaceus</name>
    <dbReference type="NCBI Taxonomy" id="2653200"/>
    <lineage>
        <taxon>Bacteria</taxon>
        <taxon>Bacillati</taxon>
        <taxon>Actinomycetota</taxon>
        <taxon>Actinomycetes</taxon>
        <taxon>Kitasatosporales</taxon>
        <taxon>Streptomycetaceae</taxon>
        <taxon>Streptomyces</taxon>
    </lineage>
</organism>
<evidence type="ECO:0000313" key="4">
    <source>
        <dbReference type="Proteomes" id="UP000327294"/>
    </source>
</evidence>
<dbReference type="PROSITE" id="PS51178">
    <property type="entry name" value="PASTA"/>
    <property type="match status" value="1"/>
</dbReference>
<dbReference type="InterPro" id="IPR005543">
    <property type="entry name" value="PASTA_dom"/>
</dbReference>
<reference evidence="3 4" key="1">
    <citation type="submission" date="2019-10" db="EMBL/GenBank/DDBJ databases">
        <title>Streptomyces sp. strain GY16 isolated from leaves of Broussonetia papyrifera.</title>
        <authorList>
            <person name="Mo P."/>
        </authorList>
    </citation>
    <scope>NUCLEOTIDE SEQUENCE [LARGE SCALE GENOMIC DNA]</scope>
    <source>
        <strain evidence="3 4">GY16</strain>
    </source>
</reference>
<dbReference type="Gene3D" id="3.30.10.20">
    <property type="match status" value="1"/>
</dbReference>
<feature type="domain" description="PASTA" evidence="2">
    <location>
        <begin position="86"/>
        <end position="153"/>
    </location>
</feature>
<dbReference type="AlphaFoldDB" id="A0A5P8KCI1"/>
<sequence length="160" mass="16588">MVISPSQGIHLAHDAHSASIAPGGPMRTRTAAAALAAAALLTLTACEGSNTSPSKPDTTAQDTSEQPKTAASATETETDAPAAEAEPETSEVPDVVGMNHGEAQSLLRSKGFMVNEEDASSQGRWILDNSNWKVCRQDPAPGATDALRVAIYSVKLDESC</sequence>
<dbReference type="EMBL" id="CP045096">
    <property type="protein sequence ID" value="QFR00731.1"/>
    <property type="molecule type" value="Genomic_DNA"/>
</dbReference>
<dbReference type="KEGG" id="sphv:F9278_36255"/>
<evidence type="ECO:0000256" key="1">
    <source>
        <dbReference type="SAM" id="MobiDB-lite"/>
    </source>
</evidence>
<dbReference type="Proteomes" id="UP000327294">
    <property type="component" value="Chromosome"/>
</dbReference>
<feature type="compositionally biased region" description="Polar residues" evidence="1">
    <location>
        <begin position="48"/>
        <end position="67"/>
    </location>
</feature>
<evidence type="ECO:0000313" key="3">
    <source>
        <dbReference type="EMBL" id="QFR00731.1"/>
    </source>
</evidence>
<evidence type="ECO:0000259" key="2">
    <source>
        <dbReference type="PROSITE" id="PS51178"/>
    </source>
</evidence>
<dbReference type="Pfam" id="PF03793">
    <property type="entry name" value="PASTA"/>
    <property type="match status" value="1"/>
</dbReference>
<keyword evidence="4" id="KW-1185">Reference proteome</keyword>
<dbReference type="CDD" id="cd06577">
    <property type="entry name" value="PASTA_pknB"/>
    <property type="match status" value="1"/>
</dbReference>
<protein>
    <submittedName>
        <fullName evidence="3">PASTA domain-containing protein</fullName>
    </submittedName>
</protein>
<gene>
    <name evidence="3" type="ORF">F9278_36255</name>
</gene>
<name>A0A5P8KCI1_9ACTN</name>
<proteinExistence type="predicted"/>
<feature type="region of interest" description="Disordered" evidence="1">
    <location>
        <begin position="48"/>
        <end position="101"/>
    </location>
</feature>
<accession>A0A5P8KCI1</accession>
<feature type="compositionally biased region" description="Low complexity" evidence="1">
    <location>
        <begin position="69"/>
        <end position="84"/>
    </location>
</feature>